<dbReference type="Gene3D" id="1.10.150.240">
    <property type="entry name" value="Putative phosphatase, domain 2"/>
    <property type="match status" value="1"/>
</dbReference>
<dbReference type="GO" id="GO:0016787">
    <property type="term" value="F:hydrolase activity"/>
    <property type="evidence" value="ECO:0007669"/>
    <property type="project" value="InterPro"/>
</dbReference>
<dbReference type="NCBIfam" id="TIGR01509">
    <property type="entry name" value="HAD-SF-IA-v3"/>
    <property type="match status" value="1"/>
</dbReference>
<dbReference type="InterPro" id="IPR006439">
    <property type="entry name" value="HAD-SF_hydro_IA"/>
</dbReference>
<sequence length="376" mass="40659">MKISLLLLLLVPAASFMPSAGPRFFTSVRSSFSDLTVPDLKEMLKSKGLKVSGKKSDLIARLEGVTPQSSSPSPGAFTRGLLFDCDGVIIETESIHLQAYNEAWKRNGLVNPVTNEPVFWSVEYYDMLQNKVGGGKNKMRYYYDETSNGVWPNSNGRDTPPATDDEKQALLDKLQDEKTIIYQELVRTEAVARPGLLSLMDEALNNPEVAVGICSASTKSAVETVLDCALGQGRVDKLDVFLAGDDVAEKKPNPLIYTTACEKLNLQPSKCVVVEDSLIGCKAAKAAGCDCVITYTDSTVQEDFYGEGASAVVEDLSNFGGIKLSEVLVDEGVEIMKGKKEGKDRLDGQASPATSPATPPEPEDDESKLRALLMSL</sequence>
<dbReference type="PANTHER" id="PTHR42896:SF4">
    <property type="entry name" value="OS08G0485900 PROTEIN"/>
    <property type="match status" value="1"/>
</dbReference>
<dbReference type="SUPFAM" id="SSF68906">
    <property type="entry name" value="SAP domain"/>
    <property type="match status" value="1"/>
</dbReference>
<dbReference type="SMART" id="SM00513">
    <property type="entry name" value="SAP"/>
    <property type="match status" value="1"/>
</dbReference>
<dbReference type="InterPro" id="IPR036412">
    <property type="entry name" value="HAD-like_sf"/>
</dbReference>
<feature type="chain" id="PRO_5040895325" description="SAP domain-containing protein" evidence="2">
    <location>
        <begin position="16"/>
        <end position="376"/>
    </location>
</feature>
<reference evidence="5" key="1">
    <citation type="journal article" date="2023" name="Commun. Biol.">
        <title>Genome analysis of Parmales, the sister group of diatoms, reveals the evolutionary specialization of diatoms from phago-mixotrophs to photoautotrophs.</title>
        <authorList>
            <person name="Ban H."/>
            <person name="Sato S."/>
            <person name="Yoshikawa S."/>
            <person name="Yamada K."/>
            <person name="Nakamura Y."/>
            <person name="Ichinomiya M."/>
            <person name="Sato N."/>
            <person name="Blanc-Mathieu R."/>
            <person name="Endo H."/>
            <person name="Kuwata A."/>
            <person name="Ogata H."/>
        </authorList>
    </citation>
    <scope>NUCLEOTIDE SEQUENCE [LARGE SCALE GENOMIC DNA]</scope>
</reference>
<dbReference type="SFLD" id="SFLDG01129">
    <property type="entry name" value="C1.5:_HAD__Beta-PGM__Phosphata"/>
    <property type="match status" value="1"/>
</dbReference>
<dbReference type="PANTHER" id="PTHR42896">
    <property type="entry name" value="XYLULOSE-1,5-BISPHOSPHATE (XUBP) PHOSPHATASE"/>
    <property type="match status" value="1"/>
</dbReference>
<evidence type="ECO:0000313" key="5">
    <source>
        <dbReference type="Proteomes" id="UP001165065"/>
    </source>
</evidence>
<dbReference type="Pfam" id="PF00702">
    <property type="entry name" value="Hydrolase"/>
    <property type="match status" value="1"/>
</dbReference>
<protein>
    <recommendedName>
        <fullName evidence="3">SAP domain-containing protein</fullName>
    </recommendedName>
</protein>
<dbReference type="OrthoDB" id="40579at2759"/>
<organism evidence="4 5">
    <name type="scientific">Triparma columacea</name>
    <dbReference type="NCBI Taxonomy" id="722753"/>
    <lineage>
        <taxon>Eukaryota</taxon>
        <taxon>Sar</taxon>
        <taxon>Stramenopiles</taxon>
        <taxon>Ochrophyta</taxon>
        <taxon>Bolidophyceae</taxon>
        <taxon>Parmales</taxon>
        <taxon>Triparmaceae</taxon>
        <taxon>Triparma</taxon>
    </lineage>
</organism>
<gene>
    <name evidence="4" type="ORF">TrCOL_g6931</name>
</gene>
<dbReference type="InterPro" id="IPR036361">
    <property type="entry name" value="SAP_dom_sf"/>
</dbReference>
<dbReference type="EMBL" id="BRYA01000186">
    <property type="protein sequence ID" value="GMI42989.1"/>
    <property type="molecule type" value="Genomic_DNA"/>
</dbReference>
<evidence type="ECO:0000256" key="2">
    <source>
        <dbReference type="SAM" id="SignalP"/>
    </source>
</evidence>
<name>A0A9W7GDF4_9STRA</name>
<feature type="region of interest" description="Disordered" evidence="1">
    <location>
        <begin position="339"/>
        <end position="366"/>
    </location>
</feature>
<feature type="domain" description="SAP" evidence="3">
    <location>
        <begin position="32"/>
        <end position="66"/>
    </location>
</feature>
<evidence type="ECO:0000259" key="3">
    <source>
        <dbReference type="PROSITE" id="PS50800"/>
    </source>
</evidence>
<evidence type="ECO:0000256" key="1">
    <source>
        <dbReference type="SAM" id="MobiDB-lite"/>
    </source>
</evidence>
<dbReference type="Gene3D" id="1.10.720.30">
    <property type="entry name" value="SAP domain"/>
    <property type="match status" value="1"/>
</dbReference>
<dbReference type="AlphaFoldDB" id="A0A9W7GDF4"/>
<proteinExistence type="predicted"/>
<keyword evidence="2" id="KW-0732">Signal</keyword>
<comment type="caution">
    <text evidence="4">The sequence shown here is derived from an EMBL/GenBank/DDBJ whole genome shotgun (WGS) entry which is preliminary data.</text>
</comment>
<dbReference type="Gene3D" id="3.40.50.1000">
    <property type="entry name" value="HAD superfamily/HAD-like"/>
    <property type="match status" value="1"/>
</dbReference>
<dbReference type="SFLD" id="SFLDS00003">
    <property type="entry name" value="Haloacid_Dehalogenase"/>
    <property type="match status" value="1"/>
</dbReference>
<dbReference type="PROSITE" id="PS50800">
    <property type="entry name" value="SAP"/>
    <property type="match status" value="1"/>
</dbReference>
<keyword evidence="5" id="KW-1185">Reference proteome</keyword>
<dbReference type="Pfam" id="PF02037">
    <property type="entry name" value="SAP"/>
    <property type="match status" value="1"/>
</dbReference>
<accession>A0A9W7GDF4</accession>
<dbReference type="InterPro" id="IPR003034">
    <property type="entry name" value="SAP_dom"/>
</dbReference>
<dbReference type="SUPFAM" id="SSF56784">
    <property type="entry name" value="HAD-like"/>
    <property type="match status" value="1"/>
</dbReference>
<dbReference type="InterPro" id="IPR044999">
    <property type="entry name" value="CbbY-like"/>
</dbReference>
<dbReference type="InterPro" id="IPR023198">
    <property type="entry name" value="PGP-like_dom2"/>
</dbReference>
<evidence type="ECO:0000313" key="4">
    <source>
        <dbReference type="EMBL" id="GMI42989.1"/>
    </source>
</evidence>
<dbReference type="InterPro" id="IPR023214">
    <property type="entry name" value="HAD_sf"/>
</dbReference>
<dbReference type="PRINTS" id="PR00413">
    <property type="entry name" value="HADHALOGNASE"/>
</dbReference>
<dbReference type="Proteomes" id="UP001165065">
    <property type="component" value="Unassembled WGS sequence"/>
</dbReference>
<feature type="signal peptide" evidence="2">
    <location>
        <begin position="1"/>
        <end position="15"/>
    </location>
</feature>